<dbReference type="EMBL" id="CP077302">
    <property type="protein sequence ID" value="QXB18789.1"/>
    <property type="molecule type" value="Genomic_DNA"/>
</dbReference>
<keyword evidence="1" id="KW-0812">Transmembrane</keyword>
<reference evidence="3 4" key="1">
    <citation type="submission" date="2021-06" db="EMBL/GenBank/DDBJ databases">
        <title>FDA dAtabase for Regulatory Grade micrObial Sequences (FDA-ARGOS): Supporting development and validation of Infectious Disease Dx tests.</title>
        <authorList>
            <person name="Sproer C."/>
            <person name="Gronow S."/>
            <person name="Severitt S."/>
            <person name="Schroder I."/>
            <person name="Tallon L."/>
            <person name="Sadzewicz L."/>
            <person name="Zhao X."/>
            <person name="Boylan J."/>
            <person name="Ott S."/>
            <person name="Bowen H."/>
            <person name="Vavikolanu K."/>
            <person name="Mehta A."/>
            <person name="Aluvathingal J."/>
            <person name="Nadendla S."/>
            <person name="Lowell S."/>
            <person name="Myers T."/>
            <person name="Yan Y."/>
        </authorList>
    </citation>
    <scope>NUCLEOTIDE SEQUENCE [LARGE SCALE GENOMIC DNA]</scope>
    <source>
        <strain evidence="3 4">FDAARGOS 1425</strain>
    </source>
</reference>
<dbReference type="GeneID" id="92748810"/>
<keyword evidence="2" id="KW-0732">Signal</keyword>
<sequence>MRKSLVSAAVCSLVVSVVSAASVPVAGAAPAAPGAGSGSAGSAQCSIEYNADQVPALAAGVLGDDLIFYNGSRTDALALWEKKQTELRAGIGENGWGTLTQIDDAKLWEPGVTHTSSALVLDDLKHSSKGLTVTADSPFSHSEAAYLANAASYTAQRYADCGKDVNRVVPVAPSSISLGLAPNHIALIVVALLGLLGAVGAGAAGLIPGVTLPALPF</sequence>
<keyword evidence="1" id="KW-0472">Membrane</keyword>
<dbReference type="RefSeq" id="WP_092100349.1">
    <property type="nucleotide sequence ID" value="NZ_CP047198.1"/>
</dbReference>
<proteinExistence type="predicted"/>
<accession>A0ABX8KYB5</accession>
<gene>
    <name evidence="3" type="ORF">I6L55_01310</name>
</gene>
<evidence type="ECO:0000313" key="3">
    <source>
        <dbReference type="EMBL" id="QXB18789.1"/>
    </source>
</evidence>
<evidence type="ECO:0000313" key="4">
    <source>
        <dbReference type="Proteomes" id="UP000683520"/>
    </source>
</evidence>
<name>A0ABX8KYB5_9CORY</name>
<keyword evidence="1" id="KW-1133">Transmembrane helix</keyword>
<dbReference type="Proteomes" id="UP000683520">
    <property type="component" value="Chromosome"/>
</dbReference>
<feature type="signal peptide" evidence="2">
    <location>
        <begin position="1"/>
        <end position="20"/>
    </location>
</feature>
<protein>
    <submittedName>
        <fullName evidence="3">Uncharacterized protein</fullName>
    </submittedName>
</protein>
<feature type="transmembrane region" description="Helical" evidence="1">
    <location>
        <begin position="185"/>
        <end position="207"/>
    </location>
</feature>
<keyword evidence="4" id="KW-1185">Reference proteome</keyword>
<feature type="chain" id="PRO_5047074248" evidence="2">
    <location>
        <begin position="21"/>
        <end position="217"/>
    </location>
</feature>
<organism evidence="3 4">
    <name type="scientific">Corynebacterium coyleae</name>
    <dbReference type="NCBI Taxonomy" id="53374"/>
    <lineage>
        <taxon>Bacteria</taxon>
        <taxon>Bacillati</taxon>
        <taxon>Actinomycetota</taxon>
        <taxon>Actinomycetes</taxon>
        <taxon>Mycobacteriales</taxon>
        <taxon>Corynebacteriaceae</taxon>
        <taxon>Corynebacterium</taxon>
    </lineage>
</organism>
<evidence type="ECO:0000256" key="1">
    <source>
        <dbReference type="SAM" id="Phobius"/>
    </source>
</evidence>
<evidence type="ECO:0000256" key="2">
    <source>
        <dbReference type="SAM" id="SignalP"/>
    </source>
</evidence>